<dbReference type="RefSeq" id="WP_345464101.1">
    <property type="nucleotide sequence ID" value="NZ_BAABHF010000019.1"/>
</dbReference>
<dbReference type="Proteomes" id="UP001500503">
    <property type="component" value="Unassembled WGS sequence"/>
</dbReference>
<proteinExistence type="predicted"/>
<gene>
    <name evidence="2" type="ORF">GCM10023191_032450</name>
</gene>
<accession>A0ABP8PXR7</accession>
<keyword evidence="1" id="KW-1133">Transmembrane helix</keyword>
<evidence type="ECO:0000313" key="3">
    <source>
        <dbReference type="Proteomes" id="UP001500503"/>
    </source>
</evidence>
<organism evidence="2 3">
    <name type="scientific">Actinoallomurus oryzae</name>
    <dbReference type="NCBI Taxonomy" id="502180"/>
    <lineage>
        <taxon>Bacteria</taxon>
        <taxon>Bacillati</taxon>
        <taxon>Actinomycetota</taxon>
        <taxon>Actinomycetes</taxon>
        <taxon>Streptosporangiales</taxon>
        <taxon>Thermomonosporaceae</taxon>
        <taxon>Actinoallomurus</taxon>
    </lineage>
</organism>
<keyword evidence="1" id="KW-0812">Transmembrane</keyword>
<evidence type="ECO:0000256" key="1">
    <source>
        <dbReference type="SAM" id="Phobius"/>
    </source>
</evidence>
<protein>
    <recommendedName>
        <fullName evidence="4">PH domain-containing protein</fullName>
    </recommendedName>
</protein>
<keyword evidence="3" id="KW-1185">Reference proteome</keyword>
<evidence type="ECO:0008006" key="4">
    <source>
        <dbReference type="Google" id="ProtNLM"/>
    </source>
</evidence>
<keyword evidence="1" id="KW-0472">Membrane</keyword>
<sequence>MTFPDPATPPRPPELLRPYVVRERSARWILELPVAVVFGAGWYLFTTRVVHAPALFALVGLCFVGYGVFRAARPAPALRAGPDGLRLDKVSVPWKSIREVVIMLPVAQSGPSPAVEVGLRLHHGAPLPDGMDGVVYDPGDPNAMQVRRTFAAGRVDPEPLAAAVRAYGRIAVVESRAGTERRIG</sequence>
<evidence type="ECO:0000313" key="2">
    <source>
        <dbReference type="EMBL" id="GAA4494022.1"/>
    </source>
</evidence>
<comment type="caution">
    <text evidence="2">The sequence shown here is derived from an EMBL/GenBank/DDBJ whole genome shotgun (WGS) entry which is preliminary data.</text>
</comment>
<name>A0ABP8PXR7_9ACTN</name>
<feature type="transmembrane region" description="Helical" evidence="1">
    <location>
        <begin position="51"/>
        <end position="69"/>
    </location>
</feature>
<reference evidence="3" key="1">
    <citation type="journal article" date="2019" name="Int. J. Syst. Evol. Microbiol.">
        <title>The Global Catalogue of Microorganisms (GCM) 10K type strain sequencing project: providing services to taxonomists for standard genome sequencing and annotation.</title>
        <authorList>
            <consortium name="The Broad Institute Genomics Platform"/>
            <consortium name="The Broad Institute Genome Sequencing Center for Infectious Disease"/>
            <person name="Wu L."/>
            <person name="Ma J."/>
        </authorList>
    </citation>
    <scope>NUCLEOTIDE SEQUENCE [LARGE SCALE GENOMIC DNA]</scope>
    <source>
        <strain evidence="3">JCM 17933</strain>
    </source>
</reference>
<dbReference type="EMBL" id="BAABHF010000019">
    <property type="protein sequence ID" value="GAA4494022.1"/>
    <property type="molecule type" value="Genomic_DNA"/>
</dbReference>